<dbReference type="PANTHER" id="PTHR42709">
    <property type="entry name" value="ALKALINE PHOSPHATASE LIKE PROTEIN"/>
    <property type="match status" value="1"/>
</dbReference>
<dbReference type="InterPro" id="IPR032816">
    <property type="entry name" value="VTT_dom"/>
</dbReference>
<dbReference type="Pfam" id="PF09335">
    <property type="entry name" value="VTT_dom"/>
    <property type="match status" value="1"/>
</dbReference>
<evidence type="ECO:0000313" key="4">
    <source>
        <dbReference type="EMBL" id="NMO97326.1"/>
    </source>
</evidence>
<protein>
    <submittedName>
        <fullName evidence="4">DedA family protein</fullName>
    </submittedName>
</protein>
<dbReference type="PANTHER" id="PTHR42709:SF9">
    <property type="entry name" value="ALKALINE PHOSPHATASE LIKE PROTEIN"/>
    <property type="match status" value="1"/>
</dbReference>
<feature type="domain" description="VTT" evidence="3">
    <location>
        <begin position="29"/>
        <end position="155"/>
    </location>
</feature>
<feature type="transmembrane region" description="Helical" evidence="2">
    <location>
        <begin position="49"/>
        <end position="71"/>
    </location>
</feature>
<dbReference type="Proteomes" id="UP000565468">
    <property type="component" value="Unassembled WGS sequence"/>
</dbReference>
<sequence length="162" mass="18208">MDMVKVFISQYGYFAILLLLAFGIIGLPIPDETLMLFVGYLVSIHVLNFILSVLFSFVGSVAGMTISYLIGKNIGFAVIEKYGKWIGLTSKRFEKVRSWTAKYGAWAVFLAYFIPGVRHAAGYVFGITKMRFRKYVLFCCISAAIWSVLFVSIGYYVGEKLS</sequence>
<evidence type="ECO:0000256" key="2">
    <source>
        <dbReference type="SAM" id="Phobius"/>
    </source>
</evidence>
<comment type="caution">
    <text evidence="4">The sequence shown here is derived from an EMBL/GenBank/DDBJ whole genome shotgun (WGS) entry which is preliminary data.</text>
</comment>
<dbReference type="AlphaFoldDB" id="A0A848M9P7"/>
<evidence type="ECO:0000313" key="5">
    <source>
        <dbReference type="Proteomes" id="UP000565468"/>
    </source>
</evidence>
<reference evidence="4 5" key="1">
    <citation type="submission" date="2020-04" db="EMBL/GenBank/DDBJ databases">
        <title>Paenibacillus algicola sp. nov., a novel marine bacterium producing alginate lyase.</title>
        <authorList>
            <person name="Huang H."/>
        </authorList>
    </citation>
    <scope>NUCLEOTIDE SEQUENCE [LARGE SCALE GENOMIC DNA]</scope>
    <source>
        <strain evidence="4 5">L7-75</strain>
    </source>
</reference>
<proteinExistence type="inferred from homology"/>
<feature type="transmembrane region" description="Helical" evidence="2">
    <location>
        <begin position="12"/>
        <end position="29"/>
    </location>
</feature>
<keyword evidence="2" id="KW-0472">Membrane</keyword>
<feature type="transmembrane region" description="Helical" evidence="2">
    <location>
        <begin position="135"/>
        <end position="157"/>
    </location>
</feature>
<keyword evidence="2" id="KW-1133">Transmembrane helix</keyword>
<evidence type="ECO:0000256" key="1">
    <source>
        <dbReference type="ARBA" id="ARBA00010792"/>
    </source>
</evidence>
<dbReference type="EMBL" id="JABBPN010000017">
    <property type="protein sequence ID" value="NMO97326.1"/>
    <property type="molecule type" value="Genomic_DNA"/>
</dbReference>
<organism evidence="4 5">
    <name type="scientific">Paenibacillus lemnae</name>
    <dbReference type="NCBI Taxonomy" id="1330551"/>
    <lineage>
        <taxon>Bacteria</taxon>
        <taxon>Bacillati</taxon>
        <taxon>Bacillota</taxon>
        <taxon>Bacilli</taxon>
        <taxon>Bacillales</taxon>
        <taxon>Paenibacillaceae</taxon>
        <taxon>Paenibacillus</taxon>
    </lineage>
</organism>
<gene>
    <name evidence="4" type="ORF">HII30_16290</name>
</gene>
<accession>A0A848M9P7</accession>
<dbReference type="GO" id="GO:0005886">
    <property type="term" value="C:plasma membrane"/>
    <property type="evidence" value="ECO:0007669"/>
    <property type="project" value="TreeGrafter"/>
</dbReference>
<keyword evidence="5" id="KW-1185">Reference proteome</keyword>
<evidence type="ECO:0000259" key="3">
    <source>
        <dbReference type="Pfam" id="PF09335"/>
    </source>
</evidence>
<name>A0A848M9P7_PAELE</name>
<dbReference type="RefSeq" id="WP_169506111.1">
    <property type="nucleotide sequence ID" value="NZ_JABBPN010000017.1"/>
</dbReference>
<dbReference type="InterPro" id="IPR051311">
    <property type="entry name" value="DedA_domain"/>
</dbReference>
<comment type="similarity">
    <text evidence="1">Belongs to the DedA family.</text>
</comment>
<keyword evidence="2" id="KW-0812">Transmembrane</keyword>